<evidence type="ECO:0000256" key="6">
    <source>
        <dbReference type="ARBA" id="ARBA00023136"/>
    </source>
</evidence>
<feature type="transmembrane region" description="Helical" evidence="7">
    <location>
        <begin position="157"/>
        <end position="181"/>
    </location>
</feature>
<sequence length="227" mass="24008">MIVGIFVGIPVSFTLIFLALGFGFLSMGENVFDLAYYNLVGALSNEVYMAIPMFIFMGYICEKSGLVEKLFYSMKTIVGNLNLVVIVIGVLLSLATGVVGASVTLLGIMAAPHMNKLGYNPKLTAGVIAGGGSLIMIPPSVPLIVMAPTMNLSIIDLYAGALVPGLMIATMYSIYCLFFSVPKQQETPDYRRVLIDVIPLAVLISSVLGSMLFGLATSTEAGAFGAL</sequence>
<proteinExistence type="predicted"/>
<dbReference type="PANTHER" id="PTHR33362:SF7">
    <property type="entry name" value="SLL1103 PROTEIN"/>
    <property type="match status" value="1"/>
</dbReference>
<evidence type="ECO:0000256" key="4">
    <source>
        <dbReference type="ARBA" id="ARBA00022692"/>
    </source>
</evidence>
<keyword evidence="2" id="KW-1003">Cell membrane</keyword>
<evidence type="ECO:0000313" key="9">
    <source>
        <dbReference type="EMBL" id="SVC31532.1"/>
    </source>
</evidence>
<feature type="transmembrane region" description="Helical" evidence="7">
    <location>
        <begin position="6"/>
        <end position="25"/>
    </location>
</feature>
<gene>
    <name evidence="9" type="ORF">METZ01_LOCUS284386</name>
</gene>
<feature type="transmembrane region" description="Helical" evidence="7">
    <location>
        <begin position="80"/>
        <end position="111"/>
    </location>
</feature>
<keyword evidence="5 7" id="KW-1133">Transmembrane helix</keyword>
<reference evidence="9" key="1">
    <citation type="submission" date="2018-05" db="EMBL/GenBank/DDBJ databases">
        <authorList>
            <person name="Lanie J.A."/>
            <person name="Ng W.-L."/>
            <person name="Kazmierczak K.M."/>
            <person name="Andrzejewski T.M."/>
            <person name="Davidsen T.M."/>
            <person name="Wayne K.J."/>
            <person name="Tettelin H."/>
            <person name="Glass J.I."/>
            <person name="Rusch D."/>
            <person name="Podicherti R."/>
            <person name="Tsui H.-C.T."/>
            <person name="Winkler M.E."/>
        </authorList>
    </citation>
    <scope>NUCLEOTIDE SEQUENCE</scope>
</reference>
<dbReference type="GO" id="GO:0022857">
    <property type="term" value="F:transmembrane transporter activity"/>
    <property type="evidence" value="ECO:0007669"/>
    <property type="project" value="TreeGrafter"/>
</dbReference>
<evidence type="ECO:0000256" key="2">
    <source>
        <dbReference type="ARBA" id="ARBA00022475"/>
    </source>
</evidence>
<protein>
    <recommendedName>
        <fullName evidence="8">TRAP C4-dicarboxylate transport system permease DctM subunit domain-containing protein</fullName>
    </recommendedName>
</protein>
<feature type="non-terminal residue" evidence="9">
    <location>
        <position position="227"/>
    </location>
</feature>
<feature type="transmembrane region" description="Helical" evidence="7">
    <location>
        <begin position="123"/>
        <end position="145"/>
    </location>
</feature>
<feature type="domain" description="TRAP C4-dicarboxylate transport system permease DctM subunit" evidence="8">
    <location>
        <begin position="1"/>
        <end position="226"/>
    </location>
</feature>
<feature type="transmembrane region" description="Helical" evidence="7">
    <location>
        <begin position="193"/>
        <end position="216"/>
    </location>
</feature>
<dbReference type="AlphaFoldDB" id="A0A382L8P8"/>
<dbReference type="PANTHER" id="PTHR33362">
    <property type="entry name" value="SIALIC ACID TRAP TRANSPORTER PERMEASE PROTEIN SIAT-RELATED"/>
    <property type="match status" value="1"/>
</dbReference>
<keyword evidence="4 7" id="KW-0812">Transmembrane</keyword>
<dbReference type="Pfam" id="PF06808">
    <property type="entry name" value="DctM"/>
    <property type="match status" value="1"/>
</dbReference>
<evidence type="ECO:0000259" key="8">
    <source>
        <dbReference type="Pfam" id="PF06808"/>
    </source>
</evidence>
<feature type="transmembrane region" description="Helical" evidence="7">
    <location>
        <begin position="37"/>
        <end position="60"/>
    </location>
</feature>
<comment type="subcellular location">
    <subcellularLocation>
        <location evidence="1">Cell inner membrane</location>
        <topology evidence="1">Multi-pass membrane protein</topology>
    </subcellularLocation>
</comment>
<dbReference type="InterPro" id="IPR010656">
    <property type="entry name" value="DctM"/>
</dbReference>
<evidence type="ECO:0000256" key="5">
    <source>
        <dbReference type="ARBA" id="ARBA00022989"/>
    </source>
</evidence>
<keyword evidence="3" id="KW-0997">Cell inner membrane</keyword>
<evidence type="ECO:0000256" key="1">
    <source>
        <dbReference type="ARBA" id="ARBA00004429"/>
    </source>
</evidence>
<name>A0A382L8P8_9ZZZZ</name>
<evidence type="ECO:0000256" key="3">
    <source>
        <dbReference type="ARBA" id="ARBA00022519"/>
    </source>
</evidence>
<dbReference type="GO" id="GO:0005886">
    <property type="term" value="C:plasma membrane"/>
    <property type="evidence" value="ECO:0007669"/>
    <property type="project" value="UniProtKB-SubCell"/>
</dbReference>
<dbReference type="EMBL" id="UINC01084673">
    <property type="protein sequence ID" value="SVC31532.1"/>
    <property type="molecule type" value="Genomic_DNA"/>
</dbReference>
<accession>A0A382L8P8</accession>
<keyword evidence="6 7" id="KW-0472">Membrane</keyword>
<dbReference type="InterPro" id="IPR004681">
    <property type="entry name" value="TRAP_DctM"/>
</dbReference>
<organism evidence="9">
    <name type="scientific">marine metagenome</name>
    <dbReference type="NCBI Taxonomy" id="408172"/>
    <lineage>
        <taxon>unclassified sequences</taxon>
        <taxon>metagenomes</taxon>
        <taxon>ecological metagenomes</taxon>
    </lineage>
</organism>
<evidence type="ECO:0000256" key="7">
    <source>
        <dbReference type="SAM" id="Phobius"/>
    </source>
</evidence>